<dbReference type="AlphaFoldDB" id="A0AA86VGC4"/>
<keyword evidence="2" id="KW-1185">Reference proteome</keyword>
<proteinExistence type="predicted"/>
<evidence type="ECO:0000313" key="1">
    <source>
        <dbReference type="EMBL" id="CAJ1941515.1"/>
    </source>
</evidence>
<name>A0AA86VGC4_9FABA</name>
<reference evidence="1" key="1">
    <citation type="submission" date="2023-10" db="EMBL/GenBank/DDBJ databases">
        <authorList>
            <person name="Domelevo Entfellner J.-B."/>
        </authorList>
    </citation>
    <scope>NUCLEOTIDE SEQUENCE</scope>
</reference>
<organism evidence="1 2">
    <name type="scientific">Sphenostylis stenocarpa</name>
    <dbReference type="NCBI Taxonomy" id="92480"/>
    <lineage>
        <taxon>Eukaryota</taxon>
        <taxon>Viridiplantae</taxon>
        <taxon>Streptophyta</taxon>
        <taxon>Embryophyta</taxon>
        <taxon>Tracheophyta</taxon>
        <taxon>Spermatophyta</taxon>
        <taxon>Magnoliopsida</taxon>
        <taxon>eudicotyledons</taxon>
        <taxon>Gunneridae</taxon>
        <taxon>Pentapetalae</taxon>
        <taxon>rosids</taxon>
        <taxon>fabids</taxon>
        <taxon>Fabales</taxon>
        <taxon>Fabaceae</taxon>
        <taxon>Papilionoideae</taxon>
        <taxon>50 kb inversion clade</taxon>
        <taxon>NPAAA clade</taxon>
        <taxon>indigoferoid/millettioid clade</taxon>
        <taxon>Phaseoleae</taxon>
        <taxon>Sphenostylis</taxon>
    </lineage>
</organism>
<dbReference type="Proteomes" id="UP001189624">
    <property type="component" value="Chromosome 3"/>
</dbReference>
<protein>
    <submittedName>
        <fullName evidence="1">Uncharacterized protein</fullName>
    </submittedName>
</protein>
<accession>A0AA86VGC4</accession>
<evidence type="ECO:0000313" key="2">
    <source>
        <dbReference type="Proteomes" id="UP001189624"/>
    </source>
</evidence>
<dbReference type="EMBL" id="OY731400">
    <property type="protein sequence ID" value="CAJ1941515.1"/>
    <property type="molecule type" value="Genomic_DNA"/>
</dbReference>
<sequence length="77" mass="8950">MRTRSVTLRYYVGNCRYVEWCGGAMQRGLTLPTLQFTTSHLLLSLTRFASPILISNDHHITEHKEVFLSHNKYSSHK</sequence>
<gene>
    <name evidence="1" type="ORF">AYBTSS11_LOCUS10311</name>
</gene>
<dbReference type="Gramene" id="rna-AYBTSS11_LOCUS10311">
    <property type="protein sequence ID" value="CAJ1941515.1"/>
    <property type="gene ID" value="gene-AYBTSS11_LOCUS10311"/>
</dbReference>